<dbReference type="Pfam" id="PF02874">
    <property type="entry name" value="ATP-synt_ab_N"/>
    <property type="match status" value="1"/>
</dbReference>
<keyword evidence="4" id="KW-0375">Hydrogen ion transport</keyword>
<feature type="domain" description="ATPase F1/V1/A1 complex alpha/beta subunit nucleotide-binding" evidence="5">
    <location>
        <begin position="131"/>
        <end position="350"/>
    </location>
</feature>
<dbReference type="GO" id="GO:0042777">
    <property type="term" value="P:proton motive force-driven plasma membrane ATP synthesis"/>
    <property type="evidence" value="ECO:0007669"/>
    <property type="project" value="UniProtKB-UniRule"/>
</dbReference>
<feature type="domain" description="ATP synthase A/B type C-terminal" evidence="7">
    <location>
        <begin position="355"/>
        <end position="455"/>
    </location>
</feature>
<dbReference type="CDD" id="cd18118">
    <property type="entry name" value="ATP-synt_V_A-type_beta_N"/>
    <property type="match status" value="1"/>
</dbReference>
<dbReference type="GeneID" id="83014121"/>
<dbReference type="InterPro" id="IPR004100">
    <property type="entry name" value="ATPase_F1/V1/A1_a/bsu_N"/>
</dbReference>
<dbReference type="InterPro" id="IPR027417">
    <property type="entry name" value="P-loop_NTPase"/>
</dbReference>
<dbReference type="PANTHER" id="PTHR43389:SF4">
    <property type="entry name" value="V-TYPE PROTON ATPASE SUBUNIT B"/>
    <property type="match status" value="1"/>
</dbReference>
<proteinExistence type="inferred from homology"/>
<dbReference type="CDD" id="cd01135">
    <property type="entry name" value="V_A-ATPase_B"/>
    <property type="match status" value="1"/>
</dbReference>
<name>A0A412G6V5_9FIRM</name>
<dbReference type="SUPFAM" id="SSF52540">
    <property type="entry name" value="P-loop containing nucleoside triphosphate hydrolases"/>
    <property type="match status" value="1"/>
</dbReference>
<dbReference type="NCBIfam" id="NF003235">
    <property type="entry name" value="PRK04196.1"/>
    <property type="match status" value="1"/>
</dbReference>
<evidence type="ECO:0000256" key="4">
    <source>
        <dbReference type="HAMAP-Rule" id="MF_00310"/>
    </source>
</evidence>
<keyword evidence="2 4" id="KW-0813">Transport</keyword>
<dbReference type="AlphaFoldDB" id="A0A412G6V5"/>
<accession>A0A412G6V5</accession>
<dbReference type="GO" id="GO:0046933">
    <property type="term" value="F:proton-transporting ATP synthase activity, rotational mechanism"/>
    <property type="evidence" value="ECO:0007669"/>
    <property type="project" value="UniProtKB-UniRule"/>
</dbReference>
<dbReference type="InterPro" id="IPR000194">
    <property type="entry name" value="ATPase_F1/V1/A1_a/bsu_nucl-bd"/>
</dbReference>
<reference evidence="8 9" key="1">
    <citation type="submission" date="2018-08" db="EMBL/GenBank/DDBJ databases">
        <title>A genome reference for cultivated species of the human gut microbiota.</title>
        <authorList>
            <person name="Zou Y."/>
            <person name="Xue W."/>
            <person name="Luo G."/>
        </authorList>
    </citation>
    <scope>NUCLEOTIDE SEQUENCE [LARGE SCALE GENOMIC DNA]</scope>
    <source>
        <strain evidence="8 9">AF24-29</strain>
    </source>
</reference>
<dbReference type="HAMAP" id="MF_00310">
    <property type="entry name" value="ATP_synth_B_arch"/>
    <property type="match status" value="1"/>
</dbReference>
<feature type="domain" description="ATPase F1/V1/A1 complex alpha/beta subunit N-terminal" evidence="6">
    <location>
        <begin position="10"/>
        <end position="65"/>
    </location>
</feature>
<dbReference type="RefSeq" id="WP_117892872.1">
    <property type="nucleotide sequence ID" value="NZ_CABJCV010000001.1"/>
</dbReference>
<comment type="function">
    <text evidence="4">Produces ATP from ADP in the presence of a proton gradient across the membrane. The V-type beta chain is a regulatory subunit.</text>
</comment>
<organism evidence="8 9">
    <name type="scientific">Holdemania filiformis</name>
    <dbReference type="NCBI Taxonomy" id="61171"/>
    <lineage>
        <taxon>Bacteria</taxon>
        <taxon>Bacillati</taxon>
        <taxon>Bacillota</taxon>
        <taxon>Erysipelotrichia</taxon>
        <taxon>Erysipelotrichales</taxon>
        <taxon>Erysipelotrichaceae</taxon>
        <taxon>Holdemania</taxon>
    </lineage>
</organism>
<keyword evidence="9" id="KW-1185">Reference proteome</keyword>
<gene>
    <name evidence="4" type="primary">atpB</name>
    <name evidence="8" type="ORF">DWY25_01700</name>
</gene>
<comment type="similarity">
    <text evidence="1 4">Belongs to the ATPase alpha/beta chains family.</text>
</comment>
<dbReference type="Pfam" id="PF00006">
    <property type="entry name" value="ATP-synt_ab"/>
    <property type="match status" value="1"/>
</dbReference>
<dbReference type="CDD" id="cd18112">
    <property type="entry name" value="ATP-synt_V_A-type_beta_C"/>
    <property type="match status" value="1"/>
</dbReference>
<sequence length="470" mass="51694">MSVQLMGLNEINGSLVALDNVKNVSNEEMVEIELENGSVRNGRVVQIEGRRAIIQVFEGTTGLSKTNNKTRLLGHPMELAVSQEILGRIFNGAGEPIDGLGEVYAEKRLDINGQPLNPVARKYPRNYINTGISAIDGLNTLIRGQKLPIFSGSGMPHDKLAVQIVRQAQLAEGDGKNFGIVFGAMGVKNDVADYFKRSFEETGVMEKVVMFINLSNDPIIERTLTPRCALTAAEYLAFEKNMHILVILTDMTSYCEALREVSSSKGEIPGRKGYPGYLYSDLASLYERAGIVEGVEGSVTQIPILTMPNDDITHPIPDLTGYITEGQIVLDRSLHQTGIYPPIGVLASLSRLMKDGIGDGFTRKDHADVSNQLFACYAKVQDARSLASVIGEDELSDMDKKYMAFGRLFEKIFVGQGFDSKRSINETLDLGWALLSTLPIEALDRLDPEVIKENYDPKRAARMLNLSGQE</sequence>
<evidence type="ECO:0000259" key="7">
    <source>
        <dbReference type="Pfam" id="PF22919"/>
    </source>
</evidence>
<dbReference type="Pfam" id="PF22919">
    <property type="entry name" value="ATP-synt_VA_C"/>
    <property type="match status" value="1"/>
</dbReference>
<evidence type="ECO:0000313" key="9">
    <source>
        <dbReference type="Proteomes" id="UP000284178"/>
    </source>
</evidence>
<protein>
    <recommendedName>
        <fullName evidence="4">V-type ATP synthase beta chain</fullName>
    </recommendedName>
    <alternativeName>
        <fullName evidence="4">V-ATPase subunit B</fullName>
    </alternativeName>
</protein>
<evidence type="ECO:0000256" key="1">
    <source>
        <dbReference type="ARBA" id="ARBA00008936"/>
    </source>
</evidence>
<evidence type="ECO:0000259" key="5">
    <source>
        <dbReference type="Pfam" id="PF00006"/>
    </source>
</evidence>
<evidence type="ECO:0000259" key="6">
    <source>
        <dbReference type="Pfam" id="PF02874"/>
    </source>
</evidence>
<dbReference type="GO" id="GO:0005524">
    <property type="term" value="F:ATP binding"/>
    <property type="evidence" value="ECO:0007669"/>
    <property type="project" value="UniProtKB-UniRule"/>
</dbReference>
<dbReference type="Gene3D" id="3.40.50.12240">
    <property type="match status" value="1"/>
</dbReference>
<comment type="caution">
    <text evidence="8">The sequence shown here is derived from an EMBL/GenBank/DDBJ whole genome shotgun (WGS) entry which is preliminary data.</text>
</comment>
<evidence type="ECO:0000256" key="2">
    <source>
        <dbReference type="ARBA" id="ARBA00022448"/>
    </source>
</evidence>
<dbReference type="Proteomes" id="UP000284178">
    <property type="component" value="Unassembled WGS sequence"/>
</dbReference>
<evidence type="ECO:0000313" key="8">
    <source>
        <dbReference type="EMBL" id="RGR77034.1"/>
    </source>
</evidence>
<dbReference type="GO" id="GO:0007035">
    <property type="term" value="P:vacuolar acidification"/>
    <property type="evidence" value="ECO:0007669"/>
    <property type="project" value="TreeGrafter"/>
</dbReference>
<dbReference type="GO" id="GO:0046961">
    <property type="term" value="F:proton-transporting ATPase activity, rotational mechanism"/>
    <property type="evidence" value="ECO:0007669"/>
    <property type="project" value="TreeGrafter"/>
</dbReference>
<dbReference type="PANTHER" id="PTHR43389">
    <property type="entry name" value="V-TYPE PROTON ATPASE SUBUNIT B"/>
    <property type="match status" value="1"/>
</dbReference>
<dbReference type="EMBL" id="QRUP01000001">
    <property type="protein sequence ID" value="RGR77034.1"/>
    <property type="molecule type" value="Genomic_DNA"/>
</dbReference>
<dbReference type="InterPro" id="IPR022879">
    <property type="entry name" value="V-ATPase_su_B/beta"/>
</dbReference>
<keyword evidence="3 4" id="KW-0406">Ion transport</keyword>
<evidence type="ECO:0000256" key="3">
    <source>
        <dbReference type="ARBA" id="ARBA00023065"/>
    </source>
</evidence>
<dbReference type="InterPro" id="IPR055190">
    <property type="entry name" value="ATP-synt_VA_C"/>
</dbReference>
<keyword evidence="4" id="KW-0066">ATP synthesis</keyword>